<dbReference type="CDD" id="cd00085">
    <property type="entry name" value="HNHc"/>
    <property type="match status" value="1"/>
</dbReference>
<dbReference type="InterPro" id="IPR003870">
    <property type="entry name" value="DUF222"/>
</dbReference>
<protein>
    <recommendedName>
        <fullName evidence="1">HNH nuclease domain-containing protein</fullName>
    </recommendedName>
</protein>
<proteinExistence type="predicted"/>
<evidence type="ECO:0000259" key="1">
    <source>
        <dbReference type="SMART" id="SM00507"/>
    </source>
</evidence>
<feature type="domain" description="HNH nuclease" evidence="1">
    <location>
        <begin position="360"/>
        <end position="411"/>
    </location>
</feature>
<accession>A0A7I9YQ85</accession>
<dbReference type="SMART" id="SM00507">
    <property type="entry name" value="HNHc"/>
    <property type="match status" value="1"/>
</dbReference>
<dbReference type="AlphaFoldDB" id="A0A7I9YQ85"/>
<organism evidence="2 3">
    <name type="scientific">Mycobacterium bourgelatii</name>
    <dbReference type="NCBI Taxonomy" id="1273442"/>
    <lineage>
        <taxon>Bacteria</taxon>
        <taxon>Bacillati</taxon>
        <taxon>Actinomycetota</taxon>
        <taxon>Actinomycetes</taxon>
        <taxon>Mycobacteriales</taxon>
        <taxon>Mycobacteriaceae</taxon>
        <taxon>Mycobacterium</taxon>
    </lineage>
</organism>
<dbReference type="InterPro" id="IPR003615">
    <property type="entry name" value="HNH_nuc"/>
</dbReference>
<dbReference type="EMBL" id="BLKZ01000001">
    <property type="protein sequence ID" value="GFG90839.1"/>
    <property type="molecule type" value="Genomic_DNA"/>
</dbReference>
<gene>
    <name evidence="2" type="ORF">MBOU_28810</name>
</gene>
<name>A0A7I9YQ85_MYCBU</name>
<dbReference type="Pfam" id="PF02720">
    <property type="entry name" value="DUF222"/>
    <property type="match status" value="1"/>
</dbReference>
<dbReference type="Proteomes" id="UP000465360">
    <property type="component" value="Unassembled WGS sequence"/>
</dbReference>
<reference evidence="2 3" key="1">
    <citation type="journal article" date="2019" name="Emerg. Microbes Infect.">
        <title>Comprehensive subspecies identification of 175 nontuberculous mycobacteria species based on 7547 genomic profiles.</title>
        <authorList>
            <person name="Matsumoto Y."/>
            <person name="Kinjo T."/>
            <person name="Motooka D."/>
            <person name="Nabeya D."/>
            <person name="Jung N."/>
            <person name="Uechi K."/>
            <person name="Horii T."/>
            <person name="Iida T."/>
            <person name="Fujita J."/>
            <person name="Nakamura S."/>
        </authorList>
    </citation>
    <scope>NUCLEOTIDE SEQUENCE [LARGE SCALE GENOMIC DNA]</scope>
    <source>
        <strain evidence="2 3">JCM 30725</strain>
    </source>
</reference>
<comment type="caution">
    <text evidence="2">The sequence shown here is derived from an EMBL/GenBank/DDBJ whole genome shotgun (WGS) entry which is preliminary data.</text>
</comment>
<sequence length="511" mass="55655">MFDRPLPDPAELGQLDDAAVIAAIEDCARAEAAAAARRLSAIAELTRRRTASEEHANWACDEWDCAAAEVAAALGVTHRRASGQMHLSLSLKRLPNVAALFLAGQIGERLMSAIAWRSFLVRDLEALKRIDADIAKMAATWGPLSVAKLEQAIDNSIDKHDPGALRHTRARARSRDLCIGERNDEADTTALWGRLYATDAAALDERLNKMAHGVCDGDSRTLAQRRADALGALAAGAQHLACDCGSAECAANRGEDQRASAVVVHVVAEESTLEAVPDRHMSGEGPPSRPITPEMTLAEALAPDPQPDVPARRSAPALITSGGLVPAPLLAELIRGGAKVSRVRPAGNFVAEPHYRPSAKLAEFVRVRDLTCRFPGCDVPAARCDIDHTAPWPFGPTHPSNLKCACRKHHLLKTFWTGWNDAQRPDGTVIWTAPNGRTYTTHPGSRIFFPRWNTTTTELPEIVVPTDDFDDRGVMMPKRRHTRAAERAQRINYERSLNDAHVAERNKPPPF</sequence>
<evidence type="ECO:0000313" key="2">
    <source>
        <dbReference type="EMBL" id="GFG90839.1"/>
    </source>
</evidence>
<keyword evidence="3" id="KW-1185">Reference proteome</keyword>
<dbReference type="RefSeq" id="WP_163713169.1">
    <property type="nucleotide sequence ID" value="NZ_BLKZ01000001.1"/>
</dbReference>
<evidence type="ECO:0000313" key="3">
    <source>
        <dbReference type="Proteomes" id="UP000465360"/>
    </source>
</evidence>